<dbReference type="InterPro" id="IPR027824">
    <property type="entry name" value="DUF4469"/>
</dbReference>
<dbReference type="RefSeq" id="WP_073118786.1">
    <property type="nucleotide sequence ID" value="NZ_FRAA01000001.1"/>
</dbReference>
<proteinExistence type="predicted"/>
<evidence type="ECO:0000313" key="3">
    <source>
        <dbReference type="EMBL" id="SHJ49914.1"/>
    </source>
</evidence>
<feature type="domain" description="DUF4469" evidence="1">
    <location>
        <begin position="117"/>
        <end position="200"/>
    </location>
</feature>
<name>A0A1M6JT42_REIAG</name>
<dbReference type="Pfam" id="PF14848">
    <property type="entry name" value="HU-DNA_bdg"/>
    <property type="match status" value="1"/>
</dbReference>
<dbReference type="AlphaFoldDB" id="A0A1M6JT42"/>
<accession>A0A1M6JT42</accession>
<protein>
    <submittedName>
        <fullName evidence="3">Uncharacterized protein</fullName>
    </submittedName>
</protein>
<evidence type="ECO:0000259" key="1">
    <source>
        <dbReference type="Pfam" id="PF14734"/>
    </source>
</evidence>
<dbReference type="EMBL" id="FRAA01000001">
    <property type="protein sequence ID" value="SHJ49914.1"/>
    <property type="molecule type" value="Genomic_DNA"/>
</dbReference>
<dbReference type="Pfam" id="PF14734">
    <property type="entry name" value="DUF4469"/>
    <property type="match status" value="1"/>
</dbReference>
<organism evidence="3 4">
    <name type="scientific">Reichenbachiella agariperforans</name>
    <dbReference type="NCBI Taxonomy" id="156994"/>
    <lineage>
        <taxon>Bacteria</taxon>
        <taxon>Pseudomonadati</taxon>
        <taxon>Bacteroidota</taxon>
        <taxon>Cytophagia</taxon>
        <taxon>Cytophagales</taxon>
        <taxon>Reichenbachiellaceae</taxon>
        <taxon>Reichenbachiella</taxon>
    </lineage>
</organism>
<dbReference type="CDD" id="cd12843">
    <property type="entry name" value="Bvu_2165_C_like"/>
    <property type="match status" value="1"/>
</dbReference>
<reference evidence="4" key="1">
    <citation type="submission" date="2016-11" db="EMBL/GenBank/DDBJ databases">
        <authorList>
            <person name="Varghese N."/>
            <person name="Submissions S."/>
        </authorList>
    </citation>
    <scope>NUCLEOTIDE SEQUENCE [LARGE SCALE GENOMIC DNA]</scope>
    <source>
        <strain evidence="4">DSM 26134</strain>
    </source>
</reference>
<gene>
    <name evidence="3" type="ORF">SAMN04488028_101313</name>
</gene>
<evidence type="ECO:0000313" key="4">
    <source>
        <dbReference type="Proteomes" id="UP000184474"/>
    </source>
</evidence>
<dbReference type="Proteomes" id="UP000184474">
    <property type="component" value="Unassembled WGS sequence"/>
</dbReference>
<sequence length="212" mass="23189">MAVVQNQKTKTLDELIDRMIGRGSTVTKAEALAVLEEYQASVQEALEEGYSISTPLLRISPSIQGVFTDPQDNFDRSRHILRLNVTSGSRISQISNVLKVEKVTAKAPQPTPVDFTDVVTTSNETLSPGGVGVLTGSRLKVNQEDTQQGIFIIGADGTETRVTTYIRNMPSNLIFMIPDTLTAGIYQIDIRTIFQKSKTIRSGTLSTDLTVQ</sequence>
<keyword evidence="4" id="KW-1185">Reference proteome</keyword>
<feature type="domain" description="Bvu-2165-like IHF-HU-like DNA-binding" evidence="2">
    <location>
        <begin position="1"/>
        <end position="102"/>
    </location>
</feature>
<evidence type="ECO:0000259" key="2">
    <source>
        <dbReference type="Pfam" id="PF14848"/>
    </source>
</evidence>
<dbReference type="Gene3D" id="2.70.50.70">
    <property type="match status" value="1"/>
</dbReference>
<dbReference type="InterPro" id="IPR049893">
    <property type="entry name" value="Bvu_2165-like_IHF-HU-DNA_bdg"/>
</dbReference>